<feature type="transmembrane region" description="Helical" evidence="1">
    <location>
        <begin position="85"/>
        <end position="103"/>
    </location>
</feature>
<dbReference type="Proteomes" id="UP000269793">
    <property type="component" value="Chromosome IX"/>
</dbReference>
<accession>A0A3G2SA73</accession>
<dbReference type="AlphaFoldDB" id="A0A3G2SA73"/>
<evidence type="ECO:0000313" key="2">
    <source>
        <dbReference type="EMBL" id="AYO44995.1"/>
    </source>
</evidence>
<dbReference type="EMBL" id="CP033156">
    <property type="protein sequence ID" value="AYO44995.1"/>
    <property type="molecule type" value="Genomic_DNA"/>
</dbReference>
<evidence type="ECO:0000256" key="1">
    <source>
        <dbReference type="SAM" id="Phobius"/>
    </source>
</evidence>
<dbReference type="OrthoDB" id="10323641at2759"/>
<keyword evidence="3" id="KW-1185">Reference proteome</keyword>
<name>A0A3G2SA73_MALR7</name>
<evidence type="ECO:0000313" key="3">
    <source>
        <dbReference type="Proteomes" id="UP000269793"/>
    </source>
</evidence>
<protein>
    <submittedName>
        <fullName evidence="2">Uncharacterized protein</fullName>
    </submittedName>
</protein>
<dbReference type="VEuPathDB" id="FungiDB:DNF11_4045"/>
<proteinExistence type="predicted"/>
<keyword evidence="1" id="KW-0812">Transmembrane</keyword>
<gene>
    <name evidence="2" type="ORF">DNF11_4045</name>
</gene>
<reference evidence="2 3" key="1">
    <citation type="submission" date="2018-10" db="EMBL/GenBank/DDBJ databases">
        <title>Complete genome sequence of Malassezia restricta CBS 7877.</title>
        <authorList>
            <person name="Morand S.C."/>
            <person name="Bertignac M."/>
            <person name="Iltis A."/>
            <person name="Kolder I."/>
            <person name="Pirovano W."/>
            <person name="Jourdain R."/>
            <person name="Clavaud C."/>
        </authorList>
    </citation>
    <scope>NUCLEOTIDE SEQUENCE [LARGE SCALE GENOMIC DNA]</scope>
    <source>
        <strain evidence="2 3">CBS 7877</strain>
    </source>
</reference>
<keyword evidence="1" id="KW-0472">Membrane</keyword>
<sequence>MSGLASLTPFPANTYMGRYGMGLMHFPPFGGRQPSAPPAPHLADMRLAIERFYKGDFVSLLVQERPVYVSDPGLHRRWELTEHELIILLVVCITCTALAYMVGERLLLRAGLLAHAPVFSKDELAHTYDATVAQYDAWLSSATHSHGWLTPLRSQVAAYVHATFLHLRARIAHALRRRTPTHSQRV</sequence>
<keyword evidence="1" id="KW-1133">Transmembrane helix</keyword>
<organism evidence="2 3">
    <name type="scientific">Malassezia restricta (strain ATCC 96810 / NBRC 103918 / CBS 7877)</name>
    <name type="common">Seborrheic dermatitis infection agent</name>
    <dbReference type="NCBI Taxonomy" id="425264"/>
    <lineage>
        <taxon>Eukaryota</taxon>
        <taxon>Fungi</taxon>
        <taxon>Dikarya</taxon>
        <taxon>Basidiomycota</taxon>
        <taxon>Ustilaginomycotina</taxon>
        <taxon>Malasseziomycetes</taxon>
        <taxon>Malasseziales</taxon>
        <taxon>Malasseziaceae</taxon>
        <taxon>Malassezia</taxon>
    </lineage>
</organism>